<dbReference type="CDD" id="cd01991">
    <property type="entry name" value="Asn_synthase_B_C"/>
    <property type="match status" value="1"/>
</dbReference>
<evidence type="ECO:0000256" key="4">
    <source>
        <dbReference type="ARBA" id="ARBA00022741"/>
    </source>
</evidence>
<dbReference type="InterPro" id="IPR051786">
    <property type="entry name" value="ASN_synthetase/amidase"/>
</dbReference>
<dbReference type="InterPro" id="IPR033738">
    <property type="entry name" value="AsnB_N"/>
</dbReference>
<reference evidence="10 11" key="1">
    <citation type="submission" date="2015-11" db="EMBL/GenBank/DDBJ databases">
        <title>Genomic analysis of 38 Legionella species identifies large and diverse effector repertoires.</title>
        <authorList>
            <person name="Burstein D."/>
            <person name="Amaro F."/>
            <person name="Zusman T."/>
            <person name="Lifshitz Z."/>
            <person name="Cohen O."/>
            <person name="Gilbert J.A."/>
            <person name="Pupko T."/>
            <person name="Shuman H.A."/>
            <person name="Segal G."/>
        </authorList>
    </citation>
    <scope>NUCLEOTIDE SEQUENCE [LARGE SCALE GENOMIC DNA]</scope>
    <source>
        <strain evidence="10 11">ATCC 49505</strain>
    </source>
</reference>
<accession>A0A0W0VNL9</accession>
<dbReference type="GO" id="GO:0005524">
    <property type="term" value="F:ATP binding"/>
    <property type="evidence" value="ECO:0007669"/>
    <property type="project" value="UniProtKB-KW"/>
</dbReference>
<dbReference type="SUPFAM" id="SSF52402">
    <property type="entry name" value="Adenine nucleotide alpha hydrolases-like"/>
    <property type="match status" value="1"/>
</dbReference>
<evidence type="ECO:0000256" key="5">
    <source>
        <dbReference type="ARBA" id="ARBA00022840"/>
    </source>
</evidence>
<dbReference type="Gene3D" id="3.60.20.10">
    <property type="entry name" value="Glutamine Phosphoribosylpyrophosphate, subunit 1, domain 1"/>
    <property type="match status" value="1"/>
</dbReference>
<evidence type="ECO:0000256" key="8">
    <source>
        <dbReference type="PIRSR" id="PIRSR001589-2"/>
    </source>
</evidence>
<comment type="pathway">
    <text evidence="1">Amino-acid biosynthesis; L-asparagine biosynthesis; L-asparagine from L-aspartate (L-Gln route): step 1/1.</text>
</comment>
<comment type="similarity">
    <text evidence="2">Belongs to the asparagine synthetase family.</text>
</comment>
<evidence type="ECO:0000256" key="2">
    <source>
        <dbReference type="ARBA" id="ARBA00005752"/>
    </source>
</evidence>
<proteinExistence type="inferred from homology"/>
<evidence type="ECO:0000256" key="7">
    <source>
        <dbReference type="ARBA" id="ARBA00048741"/>
    </source>
</evidence>
<dbReference type="OrthoDB" id="9763290at2"/>
<dbReference type="InterPro" id="IPR006426">
    <property type="entry name" value="Asn_synth_AEB"/>
</dbReference>
<evidence type="ECO:0000256" key="6">
    <source>
        <dbReference type="ARBA" id="ARBA00022962"/>
    </source>
</evidence>
<feature type="domain" description="Glutamine amidotransferase type-2" evidence="9">
    <location>
        <begin position="2"/>
        <end position="251"/>
    </location>
</feature>
<gene>
    <name evidence="10" type="ORF">Llon_0805</name>
</gene>
<dbReference type="Pfam" id="PF00733">
    <property type="entry name" value="Asn_synthase"/>
    <property type="match status" value="1"/>
</dbReference>
<dbReference type="InterPro" id="IPR001962">
    <property type="entry name" value="Asn_synthase"/>
</dbReference>
<dbReference type="PANTHER" id="PTHR43284:SF1">
    <property type="entry name" value="ASPARAGINE SYNTHETASE"/>
    <property type="match status" value="1"/>
</dbReference>
<comment type="caution">
    <text evidence="10">The sequence shown here is derived from an EMBL/GenBank/DDBJ whole genome shotgun (WGS) entry which is preliminary data.</text>
</comment>
<dbReference type="Proteomes" id="UP000054997">
    <property type="component" value="Unassembled WGS sequence"/>
</dbReference>
<dbReference type="PATRIC" id="fig|45068.5.peg.858"/>
<keyword evidence="5 8" id="KW-0067">ATP-binding</keyword>
<dbReference type="CDD" id="cd00712">
    <property type="entry name" value="AsnB"/>
    <property type="match status" value="1"/>
</dbReference>
<dbReference type="EMBL" id="LNYK01000014">
    <property type="protein sequence ID" value="KTD21640.1"/>
    <property type="molecule type" value="Genomic_DNA"/>
</dbReference>
<evidence type="ECO:0000256" key="3">
    <source>
        <dbReference type="ARBA" id="ARBA00012737"/>
    </source>
</evidence>
<dbReference type="GO" id="GO:0006529">
    <property type="term" value="P:asparagine biosynthetic process"/>
    <property type="evidence" value="ECO:0007669"/>
    <property type="project" value="InterPro"/>
</dbReference>
<dbReference type="STRING" id="45068.Llon_0805"/>
<dbReference type="PROSITE" id="PS51278">
    <property type="entry name" value="GATASE_TYPE_2"/>
    <property type="match status" value="1"/>
</dbReference>
<evidence type="ECO:0000313" key="11">
    <source>
        <dbReference type="Proteomes" id="UP000054997"/>
    </source>
</evidence>
<sequence length="654" mass="74859">MCGIAGIICFNQKSFEGSEALHKMANAMESRGPDDEGYLIRQTNSQLRIAQGRHTANFSQIPELYRPETRIENLYPEKGDVFLAHRRLSIIDLKPTGHQPMATEDRRYWIIYNGEVFNYLEVAEELTQKGVTLLGHSDTEVILHAYALWGVEALQKFNGMFAFAIFDAKENTLFCARDRIGIKPFYYTIQNGFFIFASDIKTLIASGLYTPQVNLEGLYHAMSYGVAPRPLTSFKDVFALEQSHWLKINISTGKMVKESYWQIPVNAQDHALSEQKAVELLDEALTRSVKYQLHSDVPVGTFMSGGIDSTTISAIASKHHPHIKAFTLGFEGEQAAYLNEVDEARATAAMYDMEHIVHMQKPEAILDEINGCVKAYEEPFFSLSPNLIISKLVASHGVKVILNGLGGDELFAGYKTFQLAKQYSLLKLLLPFLKIVSLYHPRWRRALDLSYVKSNADLHGALLNNMSSFEKNRLFIDESVKELRSLEKLRELYVPANVQFDDYIEAMCYMYMMNYIGNHHVYRVDQFTMKYSIEGRFPFLDHNVVEAAFKIPSQYKLRGKVGKYILREVAKKYIDSSSLTMKKKGFDLPMDFWIRHVLNDLVQDKLNALSKRNLFHPRAIQSVAASFQKKRCDDYTLWQLVGIELWLEAFIDVR</sequence>
<name>A0A0W0VNL9_9GAMM</name>
<keyword evidence="6" id="KW-0315">Glutamine amidotransferase</keyword>
<dbReference type="PANTHER" id="PTHR43284">
    <property type="entry name" value="ASPARAGINE SYNTHETASE (GLUTAMINE-HYDROLYZING)"/>
    <property type="match status" value="1"/>
</dbReference>
<protein>
    <recommendedName>
        <fullName evidence="3">asparagine synthase (glutamine-hydrolyzing)</fullName>
        <ecNumber evidence="3">6.3.5.4</ecNumber>
    </recommendedName>
</protein>
<feature type="binding site" evidence="8">
    <location>
        <position position="138"/>
    </location>
    <ligand>
        <name>L-glutamine</name>
        <dbReference type="ChEBI" id="CHEBI:58359"/>
    </ligand>
</feature>
<organism evidence="10 11">
    <name type="scientific">Legionella londiniensis</name>
    <dbReference type="NCBI Taxonomy" id="45068"/>
    <lineage>
        <taxon>Bacteria</taxon>
        <taxon>Pseudomonadati</taxon>
        <taxon>Pseudomonadota</taxon>
        <taxon>Gammaproteobacteria</taxon>
        <taxon>Legionellales</taxon>
        <taxon>Legionellaceae</taxon>
        <taxon>Legionella</taxon>
    </lineage>
</organism>
<comment type="catalytic activity">
    <reaction evidence="7">
        <text>L-aspartate + L-glutamine + ATP + H2O = L-asparagine + L-glutamate + AMP + diphosphate + H(+)</text>
        <dbReference type="Rhea" id="RHEA:12228"/>
        <dbReference type="ChEBI" id="CHEBI:15377"/>
        <dbReference type="ChEBI" id="CHEBI:15378"/>
        <dbReference type="ChEBI" id="CHEBI:29985"/>
        <dbReference type="ChEBI" id="CHEBI:29991"/>
        <dbReference type="ChEBI" id="CHEBI:30616"/>
        <dbReference type="ChEBI" id="CHEBI:33019"/>
        <dbReference type="ChEBI" id="CHEBI:58048"/>
        <dbReference type="ChEBI" id="CHEBI:58359"/>
        <dbReference type="ChEBI" id="CHEBI:456215"/>
        <dbReference type="EC" id="6.3.5.4"/>
    </reaction>
</comment>
<evidence type="ECO:0000256" key="1">
    <source>
        <dbReference type="ARBA" id="ARBA00005187"/>
    </source>
</evidence>
<dbReference type="EC" id="6.3.5.4" evidence="3"/>
<dbReference type="InterPro" id="IPR014729">
    <property type="entry name" value="Rossmann-like_a/b/a_fold"/>
</dbReference>
<dbReference type="Gene3D" id="3.40.50.620">
    <property type="entry name" value="HUPs"/>
    <property type="match status" value="1"/>
</dbReference>
<dbReference type="RefSeq" id="WP_058528810.1">
    <property type="nucleotide sequence ID" value="NZ_CAAAHZ010000002.1"/>
</dbReference>
<dbReference type="InterPro" id="IPR017932">
    <property type="entry name" value="GATase_2_dom"/>
</dbReference>
<dbReference type="GO" id="GO:0004066">
    <property type="term" value="F:asparagine synthase (glutamine-hydrolyzing) activity"/>
    <property type="evidence" value="ECO:0007669"/>
    <property type="project" value="UniProtKB-EC"/>
</dbReference>
<keyword evidence="11" id="KW-1185">Reference proteome</keyword>
<dbReference type="PIRSF" id="PIRSF001589">
    <property type="entry name" value="Asn_synthetase_glu-h"/>
    <property type="match status" value="1"/>
</dbReference>
<keyword evidence="10" id="KW-0436">Ligase</keyword>
<keyword evidence="4 8" id="KW-0547">Nucleotide-binding</keyword>
<dbReference type="AlphaFoldDB" id="A0A0W0VNL9"/>
<dbReference type="SUPFAM" id="SSF56235">
    <property type="entry name" value="N-terminal nucleophile aminohydrolases (Ntn hydrolases)"/>
    <property type="match status" value="1"/>
</dbReference>
<dbReference type="GO" id="GO:0005829">
    <property type="term" value="C:cytosol"/>
    <property type="evidence" value="ECO:0007669"/>
    <property type="project" value="TreeGrafter"/>
</dbReference>
<evidence type="ECO:0000313" key="10">
    <source>
        <dbReference type="EMBL" id="KTD21640.1"/>
    </source>
</evidence>
<dbReference type="NCBIfam" id="TIGR01536">
    <property type="entry name" value="asn_synth_AEB"/>
    <property type="match status" value="1"/>
</dbReference>
<dbReference type="InterPro" id="IPR029055">
    <property type="entry name" value="Ntn_hydrolases_N"/>
</dbReference>
<evidence type="ECO:0000259" key="9">
    <source>
        <dbReference type="PROSITE" id="PS51278"/>
    </source>
</evidence>
<dbReference type="Pfam" id="PF13537">
    <property type="entry name" value="GATase_7"/>
    <property type="match status" value="1"/>
</dbReference>